<dbReference type="AlphaFoldDB" id="A0A370QL10"/>
<dbReference type="PANTHER" id="PTHR46361">
    <property type="entry name" value="ELECTRON CARRIER/ PROTEIN DISULFIDE OXIDOREDUCTASE"/>
    <property type="match status" value="1"/>
</dbReference>
<sequence length="295" mass="33303">MKLVSALLLAGLLFACGNSKTVASTTTTKISKEKTTNVSIDTGISISQGSKIATTPNKPTVEPAETTDRIRLNNTITSAPATKFNHGVWDTLLKKHVSAQGVVAYDGFSKNSEKLRAYIDSLSENLPAETWTQEEKLAYWINAYNAMTVDLILRNLPLESIKDIDKPWDQRLWKLGDKWYNLDEIEHQILRKMNEPRIHFGINCASYSCPPLLNGAFTAKKVDAQLDFLAKQFINDPTRNTITPDRVEISKIFKWFGKDFKKSGSLVDYLNQYSDVKISADAKVRYKDYNWALNN</sequence>
<accession>A0A370QL10</accession>
<evidence type="ECO:0000259" key="2">
    <source>
        <dbReference type="Pfam" id="PF04784"/>
    </source>
</evidence>
<reference evidence="3 4" key="1">
    <citation type="submission" date="2018-07" db="EMBL/GenBank/DDBJ databases">
        <title>Genomic Encyclopedia of Type Strains, Phase IV (KMG-IV): sequencing the most valuable type-strain genomes for metagenomic binning, comparative biology and taxonomic classification.</title>
        <authorList>
            <person name="Goeker M."/>
        </authorList>
    </citation>
    <scope>NUCLEOTIDE SEQUENCE [LARGE SCALE GENOMIC DNA]</scope>
    <source>
        <strain evidence="3 4">DSM 101478</strain>
    </source>
</reference>
<evidence type="ECO:0000313" key="4">
    <source>
        <dbReference type="Proteomes" id="UP000255317"/>
    </source>
</evidence>
<feature type="signal peptide" evidence="1">
    <location>
        <begin position="1"/>
        <end position="23"/>
    </location>
</feature>
<dbReference type="Proteomes" id="UP000255317">
    <property type="component" value="Unassembled WGS sequence"/>
</dbReference>
<dbReference type="PROSITE" id="PS51257">
    <property type="entry name" value="PROKAR_LIPOPROTEIN"/>
    <property type="match status" value="1"/>
</dbReference>
<dbReference type="EMBL" id="QRAO01000001">
    <property type="protein sequence ID" value="RDK89057.1"/>
    <property type="molecule type" value="Genomic_DNA"/>
</dbReference>
<feature type="chain" id="PRO_5016851672" evidence="1">
    <location>
        <begin position="24"/>
        <end position="295"/>
    </location>
</feature>
<dbReference type="OrthoDB" id="526867at2"/>
<dbReference type="Pfam" id="PF04784">
    <property type="entry name" value="DUF547"/>
    <property type="match status" value="1"/>
</dbReference>
<evidence type="ECO:0000313" key="3">
    <source>
        <dbReference type="EMBL" id="RDK89057.1"/>
    </source>
</evidence>
<keyword evidence="1" id="KW-0732">Signal</keyword>
<comment type="caution">
    <text evidence="3">The sequence shown here is derived from an EMBL/GenBank/DDBJ whole genome shotgun (WGS) entry which is preliminary data.</text>
</comment>
<proteinExistence type="predicted"/>
<name>A0A370QL10_9FLAO</name>
<evidence type="ECO:0000256" key="1">
    <source>
        <dbReference type="SAM" id="SignalP"/>
    </source>
</evidence>
<feature type="domain" description="DUF547" evidence="2">
    <location>
        <begin position="129"/>
        <end position="234"/>
    </location>
</feature>
<gene>
    <name evidence="3" type="ORF">C8D94_101936</name>
</gene>
<organism evidence="3 4">
    <name type="scientific">Marinirhabdus gelatinilytica</name>
    <dbReference type="NCBI Taxonomy" id="1703343"/>
    <lineage>
        <taxon>Bacteria</taxon>
        <taxon>Pseudomonadati</taxon>
        <taxon>Bacteroidota</taxon>
        <taxon>Flavobacteriia</taxon>
        <taxon>Flavobacteriales</taxon>
        <taxon>Flavobacteriaceae</taxon>
    </lineage>
</organism>
<dbReference type="RefSeq" id="WP_115122702.1">
    <property type="nucleotide sequence ID" value="NZ_QRAO01000001.1"/>
</dbReference>
<dbReference type="PANTHER" id="PTHR46361:SF3">
    <property type="entry name" value="ELECTRON CARRIER_ PROTEIN DISULFIDE OXIDOREDUCTASE"/>
    <property type="match status" value="1"/>
</dbReference>
<dbReference type="InterPro" id="IPR006869">
    <property type="entry name" value="DUF547"/>
</dbReference>
<protein>
    <submittedName>
        <fullName evidence="3">Uncharacterized protein DUF547</fullName>
    </submittedName>
</protein>
<keyword evidence="4" id="KW-1185">Reference proteome</keyword>